<evidence type="ECO:0000256" key="7">
    <source>
        <dbReference type="RuleBase" id="RU003346"/>
    </source>
</evidence>
<dbReference type="InterPro" id="IPR005829">
    <property type="entry name" value="Sugar_transporter_CS"/>
</dbReference>
<dbReference type="PROSITE" id="PS00216">
    <property type="entry name" value="SUGAR_TRANSPORT_1"/>
    <property type="match status" value="2"/>
</dbReference>
<feature type="transmembrane region" description="Helical" evidence="8">
    <location>
        <begin position="77"/>
        <end position="96"/>
    </location>
</feature>
<evidence type="ECO:0000256" key="2">
    <source>
        <dbReference type="ARBA" id="ARBA00010992"/>
    </source>
</evidence>
<dbReference type="Gene3D" id="1.20.1250.20">
    <property type="entry name" value="MFS general substrate transporter like domains"/>
    <property type="match status" value="2"/>
</dbReference>
<dbReference type="InterPro" id="IPR050814">
    <property type="entry name" value="Myo-inositol_Transporter"/>
</dbReference>
<dbReference type="PANTHER" id="PTHR48020">
    <property type="entry name" value="PROTON MYO-INOSITOL COTRANSPORTER"/>
    <property type="match status" value="1"/>
</dbReference>
<dbReference type="OrthoDB" id="9783823at2"/>
<keyword evidence="6 8" id="KW-0472">Membrane</keyword>
<dbReference type="NCBIfam" id="TIGR00879">
    <property type="entry name" value="SP"/>
    <property type="match status" value="1"/>
</dbReference>
<feature type="transmembrane region" description="Helical" evidence="8">
    <location>
        <begin position="299"/>
        <end position="320"/>
    </location>
</feature>
<evidence type="ECO:0000313" key="10">
    <source>
        <dbReference type="EMBL" id="SDD08005.1"/>
    </source>
</evidence>
<dbReference type="PROSITE" id="PS00217">
    <property type="entry name" value="SUGAR_TRANSPORT_2"/>
    <property type="match status" value="1"/>
</dbReference>
<evidence type="ECO:0000256" key="5">
    <source>
        <dbReference type="ARBA" id="ARBA00022989"/>
    </source>
</evidence>
<feature type="transmembrane region" description="Helical" evidence="8">
    <location>
        <begin position="452"/>
        <end position="471"/>
    </location>
</feature>
<name>A0A1G6RVP2_9BACT</name>
<dbReference type="RefSeq" id="WP_087938938.1">
    <property type="nucleotide sequence ID" value="NZ_FNAC01000014.1"/>
</dbReference>
<dbReference type="STRING" id="686796.SAMN04488104_101423"/>
<dbReference type="InterPro" id="IPR020846">
    <property type="entry name" value="MFS_dom"/>
</dbReference>
<dbReference type="PRINTS" id="PR00171">
    <property type="entry name" value="SUGRTRNSPORT"/>
</dbReference>
<accession>A0A1G6RVP2</accession>
<gene>
    <name evidence="10" type="ORF">SAMN04488104_101423</name>
</gene>
<keyword evidence="4 8" id="KW-0812">Transmembrane</keyword>
<sequence>MEKSNSYTIRISLIVALGGFLMGFDASVISGVVKFIETEFDLTKLQLGWSVASLTLTATLAMMVSGPLSDRFGRRKVLQVAAVLFAVSALGSAVALDFLTLVIARMIGGFGVGASLILAPMYIAEIAPPSMRGRLVSFNQLNIVIGISVAFFTNYLILQLAESSSEWALSLGFQKWNWRWMLGLELLPAMLFFIGLFFVPKSPRWLVMKGQTDQALLIMSQFTETENAQKQINDAIRSIHEEKGKEKIMLTEFFKPSYRLMLLIGVVIAILQQITGINSVFFYAPMIFEQSGIGTDASFIQAILVGLINLVFTILAILFIDRLGRRPLLLVGLAGIAICMSLLAYGFGSARYELTQDALNMLPEEIDRNRLVPMIDQVYADDVSFKEALRNNLGEKNALAFESNLITAAINMNPTLILFGILGFVASFAISIGPVMWVLFSELFPIRIKGAAISFVGFLNSLVSYLVQQFFPWQLETLGSSTTFLIYGLFAALGLVFVWFIVPETKNKSLEELETILIKR</sequence>
<feature type="transmembrane region" description="Helical" evidence="8">
    <location>
        <begin position="45"/>
        <end position="65"/>
    </location>
</feature>
<dbReference type="GO" id="GO:0016020">
    <property type="term" value="C:membrane"/>
    <property type="evidence" value="ECO:0007669"/>
    <property type="project" value="UniProtKB-SubCell"/>
</dbReference>
<feature type="transmembrane region" description="Helical" evidence="8">
    <location>
        <begin position="102"/>
        <end position="123"/>
    </location>
</feature>
<evidence type="ECO:0000256" key="3">
    <source>
        <dbReference type="ARBA" id="ARBA00022448"/>
    </source>
</evidence>
<dbReference type="GO" id="GO:0022857">
    <property type="term" value="F:transmembrane transporter activity"/>
    <property type="evidence" value="ECO:0007669"/>
    <property type="project" value="InterPro"/>
</dbReference>
<protein>
    <submittedName>
        <fullName evidence="10">MFS transporter, sugar porter (SP) family</fullName>
    </submittedName>
</protein>
<dbReference type="SUPFAM" id="SSF103473">
    <property type="entry name" value="MFS general substrate transporter"/>
    <property type="match status" value="1"/>
</dbReference>
<evidence type="ECO:0000313" key="11">
    <source>
        <dbReference type="Proteomes" id="UP000199060"/>
    </source>
</evidence>
<dbReference type="Proteomes" id="UP000199060">
    <property type="component" value="Unassembled WGS sequence"/>
</dbReference>
<proteinExistence type="inferred from homology"/>
<dbReference type="PROSITE" id="PS50850">
    <property type="entry name" value="MFS"/>
    <property type="match status" value="1"/>
</dbReference>
<evidence type="ECO:0000256" key="1">
    <source>
        <dbReference type="ARBA" id="ARBA00004141"/>
    </source>
</evidence>
<evidence type="ECO:0000256" key="4">
    <source>
        <dbReference type="ARBA" id="ARBA00022692"/>
    </source>
</evidence>
<dbReference type="InterPro" id="IPR005828">
    <property type="entry name" value="MFS_sugar_transport-like"/>
</dbReference>
<dbReference type="AlphaFoldDB" id="A0A1G6RVP2"/>
<reference evidence="11" key="1">
    <citation type="submission" date="2016-10" db="EMBL/GenBank/DDBJ databases">
        <authorList>
            <person name="Varghese N."/>
            <person name="Submissions S."/>
        </authorList>
    </citation>
    <scope>NUCLEOTIDE SEQUENCE [LARGE SCALE GENOMIC DNA]</scope>
    <source>
        <strain evidence="11">DSM 23095</strain>
    </source>
</reference>
<evidence type="ECO:0000256" key="8">
    <source>
        <dbReference type="SAM" id="Phobius"/>
    </source>
</evidence>
<dbReference type="InterPro" id="IPR003663">
    <property type="entry name" value="Sugar/inositol_transpt"/>
</dbReference>
<comment type="similarity">
    <text evidence="2 7">Belongs to the major facilitator superfamily. Sugar transporter (TC 2.A.1.1) family.</text>
</comment>
<feature type="domain" description="Major facilitator superfamily (MFS) profile" evidence="9">
    <location>
        <begin position="11"/>
        <end position="506"/>
    </location>
</feature>
<keyword evidence="3 7" id="KW-0813">Transport</keyword>
<feature type="transmembrane region" description="Helical" evidence="8">
    <location>
        <begin position="416"/>
        <end position="440"/>
    </location>
</feature>
<feature type="transmembrane region" description="Helical" evidence="8">
    <location>
        <begin position="12"/>
        <end position="33"/>
    </location>
</feature>
<evidence type="ECO:0000256" key="6">
    <source>
        <dbReference type="ARBA" id="ARBA00023136"/>
    </source>
</evidence>
<comment type="subcellular location">
    <subcellularLocation>
        <location evidence="1">Membrane</location>
        <topology evidence="1">Multi-pass membrane protein</topology>
    </subcellularLocation>
</comment>
<keyword evidence="11" id="KW-1185">Reference proteome</keyword>
<keyword evidence="5 8" id="KW-1133">Transmembrane helix</keyword>
<organism evidence="10 11">
    <name type="scientific">Algoriphagus faecimaris</name>
    <dbReference type="NCBI Taxonomy" id="686796"/>
    <lineage>
        <taxon>Bacteria</taxon>
        <taxon>Pseudomonadati</taxon>
        <taxon>Bacteroidota</taxon>
        <taxon>Cytophagia</taxon>
        <taxon>Cytophagales</taxon>
        <taxon>Cyclobacteriaceae</taxon>
        <taxon>Algoriphagus</taxon>
    </lineage>
</organism>
<dbReference type="Pfam" id="PF00083">
    <property type="entry name" value="Sugar_tr"/>
    <property type="match status" value="2"/>
</dbReference>
<evidence type="ECO:0000259" key="9">
    <source>
        <dbReference type="PROSITE" id="PS50850"/>
    </source>
</evidence>
<dbReference type="EMBL" id="FNAC01000014">
    <property type="protein sequence ID" value="SDD08005.1"/>
    <property type="molecule type" value="Genomic_DNA"/>
</dbReference>
<feature type="transmembrane region" description="Helical" evidence="8">
    <location>
        <begin position="260"/>
        <end position="284"/>
    </location>
</feature>
<dbReference type="PANTHER" id="PTHR48020:SF12">
    <property type="entry name" value="PROTON MYO-INOSITOL COTRANSPORTER"/>
    <property type="match status" value="1"/>
</dbReference>
<feature type="transmembrane region" description="Helical" evidence="8">
    <location>
        <begin position="135"/>
        <end position="158"/>
    </location>
</feature>
<feature type="transmembrane region" description="Helical" evidence="8">
    <location>
        <begin position="483"/>
        <end position="502"/>
    </location>
</feature>
<feature type="transmembrane region" description="Helical" evidence="8">
    <location>
        <begin position="327"/>
        <end position="347"/>
    </location>
</feature>
<feature type="transmembrane region" description="Helical" evidence="8">
    <location>
        <begin position="178"/>
        <end position="199"/>
    </location>
</feature>
<dbReference type="InterPro" id="IPR036259">
    <property type="entry name" value="MFS_trans_sf"/>
</dbReference>